<dbReference type="GO" id="GO:0003700">
    <property type="term" value="F:DNA-binding transcription factor activity"/>
    <property type="evidence" value="ECO:0007669"/>
    <property type="project" value="InterPro"/>
</dbReference>
<dbReference type="Pfam" id="PF00447">
    <property type="entry name" value="HSF_DNA-bind"/>
    <property type="match status" value="1"/>
</dbReference>
<dbReference type="PRINTS" id="PR00056">
    <property type="entry name" value="HSFDOMAIN"/>
</dbReference>
<dbReference type="GeneID" id="7450318"/>
<dbReference type="PANTHER" id="PTHR10015">
    <property type="entry name" value="HEAT SHOCK TRANSCRIPTION FACTOR"/>
    <property type="match status" value="1"/>
</dbReference>
<evidence type="ECO:0000256" key="1">
    <source>
        <dbReference type="ARBA" id="ARBA00004123"/>
    </source>
</evidence>
<dbReference type="PaxDb" id="35128-Thaps264346"/>
<dbReference type="KEGG" id="tps:THAPSDRAFT_264346"/>
<feature type="compositionally biased region" description="Low complexity" evidence="5">
    <location>
        <begin position="13"/>
        <end position="25"/>
    </location>
</feature>
<keyword evidence="3" id="KW-0539">Nucleus</keyword>
<dbReference type="eggNOG" id="KOG0627">
    <property type="taxonomic scope" value="Eukaryota"/>
</dbReference>
<evidence type="ECO:0000313" key="7">
    <source>
        <dbReference type="EMBL" id="EED88511.1"/>
    </source>
</evidence>
<evidence type="ECO:0000256" key="2">
    <source>
        <dbReference type="ARBA" id="ARBA00023125"/>
    </source>
</evidence>
<sequence length="210" mass="23142">MSGISILAANVGSSPSPAAPASASADEQGAPNSLPRSQSDVTATADTNNNSTTSSSQPKYIYKDYAITPLTDIASSPSTLIHSRLPPQKRQSSKLPAKLSAMLSDPTLASIITWMPHGRSWSVINRPAFVATVLPKYFGHDNYCSFIRAVNGWGFRRVTTGDEKDSYYHELFLRGRRDLYERMKRVPANYRKSALGKEDRAPDFWELSKV</sequence>
<evidence type="ECO:0000256" key="5">
    <source>
        <dbReference type="SAM" id="MobiDB-lite"/>
    </source>
</evidence>
<evidence type="ECO:0000259" key="6">
    <source>
        <dbReference type="SMART" id="SM00415"/>
    </source>
</evidence>
<dbReference type="HOGENOM" id="CLU_110561_0_0_1"/>
<comment type="subcellular location">
    <subcellularLocation>
        <location evidence="1">Nucleus</location>
    </subcellularLocation>
</comment>
<name>B8CDS5_THAPS</name>
<dbReference type="InterPro" id="IPR036388">
    <property type="entry name" value="WH-like_DNA-bd_sf"/>
</dbReference>
<dbReference type="Gene3D" id="1.10.10.10">
    <property type="entry name" value="Winged helix-like DNA-binding domain superfamily/Winged helix DNA-binding domain"/>
    <property type="match status" value="1"/>
</dbReference>
<feature type="compositionally biased region" description="Low complexity" evidence="5">
    <location>
        <begin position="39"/>
        <end position="56"/>
    </location>
</feature>
<proteinExistence type="inferred from homology"/>
<reference evidence="7 8" key="1">
    <citation type="journal article" date="2004" name="Science">
        <title>The genome of the diatom Thalassiosira pseudonana: ecology, evolution, and metabolism.</title>
        <authorList>
            <person name="Armbrust E.V."/>
            <person name="Berges J.A."/>
            <person name="Bowler C."/>
            <person name="Green B.R."/>
            <person name="Martinez D."/>
            <person name="Putnam N.H."/>
            <person name="Zhou S."/>
            <person name="Allen A.E."/>
            <person name="Apt K.E."/>
            <person name="Bechner M."/>
            <person name="Brzezinski M.A."/>
            <person name="Chaal B.K."/>
            <person name="Chiovitti A."/>
            <person name="Davis A.K."/>
            <person name="Demarest M.S."/>
            <person name="Detter J.C."/>
            <person name="Glavina T."/>
            <person name="Goodstein D."/>
            <person name="Hadi M.Z."/>
            <person name="Hellsten U."/>
            <person name="Hildebrand M."/>
            <person name="Jenkins B.D."/>
            <person name="Jurka J."/>
            <person name="Kapitonov V.V."/>
            <person name="Kroger N."/>
            <person name="Lau W.W."/>
            <person name="Lane T.W."/>
            <person name="Larimer F.W."/>
            <person name="Lippmeier J.C."/>
            <person name="Lucas S."/>
            <person name="Medina M."/>
            <person name="Montsant A."/>
            <person name="Obornik M."/>
            <person name="Parker M.S."/>
            <person name="Palenik B."/>
            <person name="Pazour G.J."/>
            <person name="Richardson P.M."/>
            <person name="Rynearson T.A."/>
            <person name="Saito M.A."/>
            <person name="Schwartz D.C."/>
            <person name="Thamatrakoln K."/>
            <person name="Valentin K."/>
            <person name="Vardi A."/>
            <person name="Wilkerson F.P."/>
            <person name="Rokhsar D.S."/>
        </authorList>
    </citation>
    <scope>NUCLEOTIDE SEQUENCE [LARGE SCALE GENOMIC DNA]</scope>
    <source>
        <strain evidence="7 8">CCMP1335</strain>
    </source>
</reference>
<dbReference type="RefSeq" id="XP_002294156.1">
    <property type="nucleotide sequence ID" value="XM_002294120.1"/>
</dbReference>
<comment type="similarity">
    <text evidence="4">Belongs to the HSF family.</text>
</comment>
<dbReference type="Proteomes" id="UP000001449">
    <property type="component" value="Chromosome 15"/>
</dbReference>
<evidence type="ECO:0000256" key="4">
    <source>
        <dbReference type="RuleBase" id="RU004020"/>
    </source>
</evidence>
<dbReference type="GO" id="GO:0005634">
    <property type="term" value="C:nucleus"/>
    <property type="evidence" value="ECO:0007669"/>
    <property type="project" value="UniProtKB-SubCell"/>
</dbReference>
<dbReference type="InParanoid" id="B8CDS5"/>
<evidence type="ECO:0000313" key="8">
    <source>
        <dbReference type="Proteomes" id="UP000001449"/>
    </source>
</evidence>
<dbReference type="InterPro" id="IPR036390">
    <property type="entry name" value="WH_DNA-bd_sf"/>
</dbReference>
<evidence type="ECO:0000256" key="3">
    <source>
        <dbReference type="ARBA" id="ARBA00023242"/>
    </source>
</evidence>
<keyword evidence="2" id="KW-0238">DNA-binding</keyword>
<dbReference type="FunFam" id="1.10.10.10:FF:000479">
    <property type="entry name" value="Predicted protein"/>
    <property type="match status" value="1"/>
</dbReference>
<dbReference type="EMBL" id="CM000650">
    <property type="protein sequence ID" value="EED88511.1"/>
    <property type="molecule type" value="Genomic_DNA"/>
</dbReference>
<dbReference type="SMART" id="SM00415">
    <property type="entry name" value="HSF"/>
    <property type="match status" value="1"/>
</dbReference>
<dbReference type="SUPFAM" id="SSF46785">
    <property type="entry name" value="Winged helix' DNA-binding domain"/>
    <property type="match status" value="1"/>
</dbReference>
<reference evidence="7 8" key="2">
    <citation type="journal article" date="2008" name="Nature">
        <title>The Phaeodactylum genome reveals the evolutionary history of diatom genomes.</title>
        <authorList>
            <person name="Bowler C."/>
            <person name="Allen A.E."/>
            <person name="Badger J.H."/>
            <person name="Grimwood J."/>
            <person name="Jabbari K."/>
            <person name="Kuo A."/>
            <person name="Maheswari U."/>
            <person name="Martens C."/>
            <person name="Maumus F."/>
            <person name="Otillar R.P."/>
            <person name="Rayko E."/>
            <person name="Salamov A."/>
            <person name="Vandepoele K."/>
            <person name="Beszteri B."/>
            <person name="Gruber A."/>
            <person name="Heijde M."/>
            <person name="Katinka M."/>
            <person name="Mock T."/>
            <person name="Valentin K."/>
            <person name="Verret F."/>
            <person name="Berges J.A."/>
            <person name="Brownlee C."/>
            <person name="Cadoret J.P."/>
            <person name="Chiovitti A."/>
            <person name="Choi C.J."/>
            <person name="Coesel S."/>
            <person name="De Martino A."/>
            <person name="Detter J.C."/>
            <person name="Durkin C."/>
            <person name="Falciatore A."/>
            <person name="Fournet J."/>
            <person name="Haruta M."/>
            <person name="Huysman M.J."/>
            <person name="Jenkins B.D."/>
            <person name="Jiroutova K."/>
            <person name="Jorgensen R.E."/>
            <person name="Joubert Y."/>
            <person name="Kaplan A."/>
            <person name="Kroger N."/>
            <person name="Kroth P.G."/>
            <person name="La Roche J."/>
            <person name="Lindquist E."/>
            <person name="Lommer M."/>
            <person name="Martin-Jezequel V."/>
            <person name="Lopez P.J."/>
            <person name="Lucas S."/>
            <person name="Mangogna M."/>
            <person name="McGinnis K."/>
            <person name="Medlin L.K."/>
            <person name="Montsant A."/>
            <person name="Oudot-Le Secq M.P."/>
            <person name="Napoli C."/>
            <person name="Obornik M."/>
            <person name="Parker M.S."/>
            <person name="Petit J.L."/>
            <person name="Porcel B.M."/>
            <person name="Poulsen N."/>
            <person name="Robison M."/>
            <person name="Rychlewski L."/>
            <person name="Rynearson T.A."/>
            <person name="Schmutz J."/>
            <person name="Shapiro H."/>
            <person name="Siaut M."/>
            <person name="Stanley M."/>
            <person name="Sussman M.R."/>
            <person name="Taylor A.R."/>
            <person name="Vardi A."/>
            <person name="von Dassow P."/>
            <person name="Vyverman W."/>
            <person name="Willis A."/>
            <person name="Wyrwicz L.S."/>
            <person name="Rokhsar D.S."/>
            <person name="Weissenbach J."/>
            <person name="Armbrust E.V."/>
            <person name="Green B.R."/>
            <person name="Van de Peer Y."/>
            <person name="Grigoriev I.V."/>
        </authorList>
    </citation>
    <scope>NUCLEOTIDE SEQUENCE [LARGE SCALE GENOMIC DNA]</scope>
    <source>
        <strain evidence="7 8">CCMP1335</strain>
    </source>
</reference>
<dbReference type="InterPro" id="IPR000232">
    <property type="entry name" value="HSF_DNA-bd"/>
</dbReference>
<feature type="region of interest" description="Disordered" evidence="5">
    <location>
        <begin position="1"/>
        <end position="56"/>
    </location>
</feature>
<keyword evidence="8" id="KW-1185">Reference proteome</keyword>
<gene>
    <name evidence="7" type="primary">HSF45</name>
    <name evidence="7" type="ORF">THAPSDRAFT_264346</name>
</gene>
<organism evidence="7 8">
    <name type="scientific">Thalassiosira pseudonana</name>
    <name type="common">Marine diatom</name>
    <name type="synonym">Cyclotella nana</name>
    <dbReference type="NCBI Taxonomy" id="35128"/>
    <lineage>
        <taxon>Eukaryota</taxon>
        <taxon>Sar</taxon>
        <taxon>Stramenopiles</taxon>
        <taxon>Ochrophyta</taxon>
        <taxon>Bacillariophyta</taxon>
        <taxon>Coscinodiscophyceae</taxon>
        <taxon>Thalassiosirophycidae</taxon>
        <taxon>Thalassiosirales</taxon>
        <taxon>Thalassiosiraceae</taxon>
        <taxon>Thalassiosira</taxon>
    </lineage>
</organism>
<dbReference type="GO" id="GO:0043565">
    <property type="term" value="F:sequence-specific DNA binding"/>
    <property type="evidence" value="ECO:0007669"/>
    <property type="project" value="InterPro"/>
</dbReference>
<protein>
    <recommendedName>
        <fullName evidence="6">HSF-type DNA-binding domain-containing protein</fullName>
    </recommendedName>
</protein>
<feature type="domain" description="HSF-type DNA-binding" evidence="6">
    <location>
        <begin position="91"/>
        <end position="186"/>
    </location>
</feature>
<accession>B8CDS5</accession>
<dbReference type="PANTHER" id="PTHR10015:SF206">
    <property type="entry name" value="HSF-TYPE DNA-BINDING DOMAIN-CONTAINING PROTEIN"/>
    <property type="match status" value="1"/>
</dbReference>
<feature type="non-terminal residue" evidence="7">
    <location>
        <position position="210"/>
    </location>
</feature>
<dbReference type="AlphaFoldDB" id="B8CDS5"/>